<dbReference type="PANTHER" id="PTHR33577:SF1">
    <property type="entry name" value="HEME HALOPEROXIDASE FAMILY PROFILE DOMAIN-CONTAINING PROTEIN"/>
    <property type="match status" value="1"/>
</dbReference>
<proteinExistence type="inferred from homology"/>
<evidence type="ECO:0000313" key="10">
    <source>
        <dbReference type="Proteomes" id="UP001521222"/>
    </source>
</evidence>
<name>A0ABR3RS54_9PLEO</name>
<dbReference type="InterPro" id="IPR036851">
    <property type="entry name" value="Chloroperoxidase-like_sf"/>
</dbReference>
<sequence length="225" mass="24197">MPIGPNGYDLTVMHPFRGACFNNSVATNGRFFAGPFTQFAVNTATCLFTYHFFTNYSAEHPDGYLDVETLKSFEGITGDKGNFQWQAGRERIPENWHRRPIGDDYGLVQFTADALGALKALPYMAVVGGNTGKPNTFTGVNAADLTGGVFNAETLFEGNNLMCFAFSTVNAVAPDILRGLVGNVLLAVQKLTDALNPILAELGCPAIAKYDRNLLSKFPGAGNGI</sequence>
<keyword evidence="5" id="KW-0560">Oxidoreductase</keyword>
<gene>
    <name evidence="9" type="ORF">SLS59_002227</name>
</gene>
<evidence type="ECO:0000256" key="3">
    <source>
        <dbReference type="ARBA" id="ARBA00022617"/>
    </source>
</evidence>
<keyword evidence="10" id="KW-1185">Reference proteome</keyword>
<organism evidence="9 10">
    <name type="scientific">Nothophoma quercina</name>
    <dbReference type="NCBI Taxonomy" id="749835"/>
    <lineage>
        <taxon>Eukaryota</taxon>
        <taxon>Fungi</taxon>
        <taxon>Dikarya</taxon>
        <taxon>Ascomycota</taxon>
        <taxon>Pezizomycotina</taxon>
        <taxon>Dothideomycetes</taxon>
        <taxon>Pleosporomycetidae</taxon>
        <taxon>Pleosporales</taxon>
        <taxon>Pleosporineae</taxon>
        <taxon>Didymellaceae</taxon>
        <taxon>Nothophoma</taxon>
    </lineage>
</organism>
<dbReference type="EMBL" id="JAKIXB020000006">
    <property type="protein sequence ID" value="KAL1607264.1"/>
    <property type="molecule type" value="Genomic_DNA"/>
</dbReference>
<reference evidence="9 10" key="1">
    <citation type="submission" date="2024-02" db="EMBL/GenBank/DDBJ databases">
        <title>De novo assembly and annotation of 12 fungi associated with fruit tree decline syndrome in Ontario, Canada.</title>
        <authorList>
            <person name="Sulman M."/>
            <person name="Ellouze W."/>
            <person name="Ilyukhin E."/>
        </authorList>
    </citation>
    <scope>NUCLEOTIDE SEQUENCE [LARGE SCALE GENOMIC DNA]</scope>
    <source>
        <strain evidence="9 10">M97-236</strain>
    </source>
</reference>
<evidence type="ECO:0000256" key="6">
    <source>
        <dbReference type="ARBA" id="ARBA00023004"/>
    </source>
</evidence>
<feature type="domain" description="Heme haloperoxidase family profile" evidence="8">
    <location>
        <begin position="7"/>
        <end position="100"/>
    </location>
</feature>
<evidence type="ECO:0000256" key="5">
    <source>
        <dbReference type="ARBA" id="ARBA00023002"/>
    </source>
</evidence>
<accession>A0ABR3RS54</accession>
<evidence type="ECO:0000256" key="1">
    <source>
        <dbReference type="ARBA" id="ARBA00001970"/>
    </source>
</evidence>
<evidence type="ECO:0000256" key="7">
    <source>
        <dbReference type="ARBA" id="ARBA00025795"/>
    </source>
</evidence>
<evidence type="ECO:0000259" key="8">
    <source>
        <dbReference type="Pfam" id="PF01328"/>
    </source>
</evidence>
<evidence type="ECO:0000256" key="4">
    <source>
        <dbReference type="ARBA" id="ARBA00022723"/>
    </source>
</evidence>
<dbReference type="Pfam" id="PF01328">
    <property type="entry name" value="Peroxidase_2"/>
    <property type="match status" value="1"/>
</dbReference>
<dbReference type="Gene3D" id="1.10.489.10">
    <property type="entry name" value="Chloroperoxidase-like"/>
    <property type="match status" value="1"/>
</dbReference>
<dbReference type="PANTHER" id="PTHR33577">
    <property type="entry name" value="STERIGMATOCYSTIN BIOSYNTHESIS PEROXIDASE STCC-RELATED"/>
    <property type="match status" value="1"/>
</dbReference>
<evidence type="ECO:0000256" key="2">
    <source>
        <dbReference type="ARBA" id="ARBA00022559"/>
    </source>
</evidence>
<dbReference type="Proteomes" id="UP001521222">
    <property type="component" value="Unassembled WGS sequence"/>
</dbReference>
<dbReference type="InterPro" id="IPR000028">
    <property type="entry name" value="Chloroperoxidase"/>
</dbReference>
<comment type="similarity">
    <text evidence="7">Belongs to the chloroperoxidase family.</text>
</comment>
<comment type="caution">
    <text evidence="9">The sequence shown here is derived from an EMBL/GenBank/DDBJ whole genome shotgun (WGS) entry which is preliminary data.</text>
</comment>
<protein>
    <recommendedName>
        <fullName evidence="8">Heme haloperoxidase family profile domain-containing protein</fullName>
    </recommendedName>
</protein>
<keyword evidence="4" id="KW-0479">Metal-binding</keyword>
<evidence type="ECO:0000313" key="9">
    <source>
        <dbReference type="EMBL" id="KAL1607264.1"/>
    </source>
</evidence>
<keyword evidence="2" id="KW-0575">Peroxidase</keyword>
<keyword evidence="3" id="KW-0349">Heme</keyword>
<comment type="cofactor">
    <cofactor evidence="1">
        <name>heme b</name>
        <dbReference type="ChEBI" id="CHEBI:60344"/>
    </cofactor>
</comment>
<keyword evidence="6" id="KW-0408">Iron</keyword>